<feature type="transmembrane region" description="Helical" evidence="4">
    <location>
        <begin position="47"/>
        <end position="65"/>
    </location>
</feature>
<proteinExistence type="predicted"/>
<gene>
    <name evidence="5" type="ORF">SCARR_00526</name>
</gene>
<evidence type="ECO:0008006" key="7">
    <source>
        <dbReference type="Google" id="ProtNLM"/>
    </source>
</evidence>
<keyword evidence="3 4" id="KW-0472">Membrane</keyword>
<dbReference type="EMBL" id="CAAHFH010000001">
    <property type="protein sequence ID" value="VGO18473.1"/>
    <property type="molecule type" value="Genomic_DNA"/>
</dbReference>
<keyword evidence="2 4" id="KW-1133">Transmembrane helix</keyword>
<feature type="transmembrane region" description="Helical" evidence="4">
    <location>
        <begin position="277"/>
        <end position="299"/>
    </location>
</feature>
<protein>
    <recommendedName>
        <fullName evidence="7">Major facilitator superfamily (MFS) profile domain-containing protein</fullName>
    </recommendedName>
</protein>
<feature type="transmembrane region" description="Helical" evidence="4">
    <location>
        <begin position="378"/>
        <end position="396"/>
    </location>
</feature>
<dbReference type="Gene3D" id="1.20.1250.20">
    <property type="entry name" value="MFS general substrate transporter like domains"/>
    <property type="match status" value="1"/>
</dbReference>
<feature type="transmembrane region" description="Helical" evidence="4">
    <location>
        <begin position="416"/>
        <end position="435"/>
    </location>
</feature>
<evidence type="ECO:0000313" key="6">
    <source>
        <dbReference type="Proteomes" id="UP000346198"/>
    </source>
</evidence>
<feature type="transmembrane region" description="Helical" evidence="4">
    <location>
        <begin position="337"/>
        <end position="357"/>
    </location>
</feature>
<feature type="transmembrane region" description="Helical" evidence="4">
    <location>
        <begin position="311"/>
        <end position="331"/>
    </location>
</feature>
<evidence type="ECO:0000256" key="2">
    <source>
        <dbReference type="ARBA" id="ARBA00022989"/>
    </source>
</evidence>
<evidence type="ECO:0000256" key="3">
    <source>
        <dbReference type="ARBA" id="ARBA00023136"/>
    </source>
</evidence>
<dbReference type="InterPro" id="IPR036259">
    <property type="entry name" value="MFS_trans_sf"/>
</dbReference>
<feature type="transmembrane region" description="Helical" evidence="4">
    <location>
        <begin position="20"/>
        <end position="41"/>
    </location>
</feature>
<dbReference type="AlphaFoldDB" id="A0A6C2UF18"/>
<name>A0A6C2UF18_9BACT</name>
<dbReference type="SUPFAM" id="SSF103473">
    <property type="entry name" value="MFS general substrate transporter"/>
    <property type="match status" value="1"/>
</dbReference>
<evidence type="ECO:0000256" key="1">
    <source>
        <dbReference type="ARBA" id="ARBA00022692"/>
    </source>
</evidence>
<keyword evidence="1 4" id="KW-0812">Transmembrane</keyword>
<organism evidence="5 6">
    <name type="scientific">Pontiella sulfatireligans</name>
    <dbReference type="NCBI Taxonomy" id="2750658"/>
    <lineage>
        <taxon>Bacteria</taxon>
        <taxon>Pseudomonadati</taxon>
        <taxon>Kiritimatiellota</taxon>
        <taxon>Kiritimatiellia</taxon>
        <taxon>Kiritimatiellales</taxon>
        <taxon>Pontiellaceae</taxon>
        <taxon>Pontiella</taxon>
    </lineage>
</organism>
<accession>A0A6C2UF18</accession>
<evidence type="ECO:0000313" key="5">
    <source>
        <dbReference type="EMBL" id="VGO18473.1"/>
    </source>
</evidence>
<dbReference type="RefSeq" id="WP_136059950.1">
    <property type="nucleotide sequence ID" value="NZ_CAAHFH010000001.1"/>
</dbReference>
<dbReference type="Pfam" id="PF07690">
    <property type="entry name" value="MFS_1"/>
    <property type="match status" value="1"/>
</dbReference>
<sequence>MKLTDLQAIARNNIRRFLVFRVLFNARFYYPVFAVIFLDFGLTLDQFAMLNVIWATTIILAEVPSGALSDLLGRKKLLVLTATLMVAEMSVWAFAPRGNPTLLFWVLALNRVLSGLGEASASGSDEALVYESLEEAGMKDQWSHVLEKAAKWQSVAFMVAMITGGLVYDPDLLGRIASLFGFQGSINKEATLRLPLYLTLLSSIVCWLNCIRFVEVDDGHESKQLSIGAAFRQTFEAGLWILKTPFALIVILAGAFLDSIIRMFVTLNSEYYRLIEYPEYALGILGALIALMNFVIAPLARRLVERKTPGFVFGAAALAGLIGFAGVSFFIPYAGLLFSGLLFAAFTIVTFSLSYYLNRISDKSMRATILSFKGMALNLGYGFIGVVYAQLLRYLARSPDMPTGSNELFIEGAQYFTPYFLIGSLAVVLFVRIVFPRATQLSPQKVDE</sequence>
<evidence type="ECO:0000256" key="4">
    <source>
        <dbReference type="SAM" id="Phobius"/>
    </source>
</evidence>
<keyword evidence="6" id="KW-1185">Reference proteome</keyword>
<dbReference type="GO" id="GO:0022857">
    <property type="term" value="F:transmembrane transporter activity"/>
    <property type="evidence" value="ECO:0007669"/>
    <property type="project" value="InterPro"/>
</dbReference>
<reference evidence="5 6" key="1">
    <citation type="submission" date="2019-04" db="EMBL/GenBank/DDBJ databases">
        <authorList>
            <person name="Van Vliet M D."/>
        </authorList>
    </citation>
    <scope>NUCLEOTIDE SEQUENCE [LARGE SCALE GENOMIC DNA]</scope>
    <source>
        <strain evidence="5 6">F21</strain>
    </source>
</reference>
<dbReference type="InterPro" id="IPR011701">
    <property type="entry name" value="MFS"/>
</dbReference>
<feature type="transmembrane region" description="Helical" evidence="4">
    <location>
        <begin position="235"/>
        <end position="257"/>
    </location>
</feature>
<dbReference type="PANTHER" id="PTHR23530">
    <property type="entry name" value="TRANSPORT PROTEIN-RELATED"/>
    <property type="match status" value="1"/>
</dbReference>
<dbReference type="PANTHER" id="PTHR23530:SF1">
    <property type="entry name" value="PERMEASE, MAJOR FACILITATOR SUPERFAMILY-RELATED"/>
    <property type="match status" value="1"/>
</dbReference>
<dbReference type="InterPro" id="IPR053160">
    <property type="entry name" value="MFS_DHA3_Transporter"/>
</dbReference>
<dbReference type="Proteomes" id="UP000346198">
    <property type="component" value="Unassembled WGS sequence"/>
</dbReference>